<evidence type="ECO:0000313" key="3">
    <source>
        <dbReference type="Proteomes" id="UP000663823"/>
    </source>
</evidence>
<dbReference type="EMBL" id="CAJOAX010019934">
    <property type="protein sequence ID" value="CAF4191659.1"/>
    <property type="molecule type" value="Genomic_DNA"/>
</dbReference>
<proteinExistence type="predicted"/>
<dbReference type="Proteomes" id="UP000663823">
    <property type="component" value="Unassembled WGS sequence"/>
</dbReference>
<name>A0A820ADV7_9BILA</name>
<feature type="non-terminal residue" evidence="2">
    <location>
        <position position="1"/>
    </location>
</feature>
<gene>
    <name evidence="2" type="ORF">OTI717_LOCUS38178</name>
</gene>
<dbReference type="AlphaFoldDB" id="A0A820ADV7"/>
<comment type="caution">
    <text evidence="2">The sequence shown here is derived from an EMBL/GenBank/DDBJ whole genome shotgun (WGS) entry which is preliminary data.</text>
</comment>
<sequence length="64" mass="7952">DTNFKFLFILKTMNNIDNVNYLRPLLTIDHITYYLFIYLFIYLFLIFIFDKIFILNMYGEILHM</sequence>
<feature type="transmembrane region" description="Helical" evidence="1">
    <location>
        <begin position="31"/>
        <end position="49"/>
    </location>
</feature>
<organism evidence="2 3">
    <name type="scientific">Rotaria sordida</name>
    <dbReference type="NCBI Taxonomy" id="392033"/>
    <lineage>
        <taxon>Eukaryota</taxon>
        <taxon>Metazoa</taxon>
        <taxon>Spiralia</taxon>
        <taxon>Gnathifera</taxon>
        <taxon>Rotifera</taxon>
        <taxon>Eurotatoria</taxon>
        <taxon>Bdelloidea</taxon>
        <taxon>Philodinida</taxon>
        <taxon>Philodinidae</taxon>
        <taxon>Rotaria</taxon>
    </lineage>
</organism>
<keyword evidence="1" id="KW-0812">Transmembrane</keyword>
<keyword evidence="1" id="KW-1133">Transmembrane helix</keyword>
<protein>
    <submittedName>
        <fullName evidence="2">Uncharacterized protein</fullName>
    </submittedName>
</protein>
<reference evidence="2" key="1">
    <citation type="submission" date="2021-02" db="EMBL/GenBank/DDBJ databases">
        <authorList>
            <person name="Nowell W R."/>
        </authorList>
    </citation>
    <scope>NUCLEOTIDE SEQUENCE</scope>
</reference>
<accession>A0A820ADV7</accession>
<keyword evidence="1" id="KW-0472">Membrane</keyword>
<evidence type="ECO:0000313" key="2">
    <source>
        <dbReference type="EMBL" id="CAF4191659.1"/>
    </source>
</evidence>
<evidence type="ECO:0000256" key="1">
    <source>
        <dbReference type="SAM" id="Phobius"/>
    </source>
</evidence>